<keyword evidence="4" id="KW-1185">Reference proteome</keyword>
<reference evidence="3" key="2">
    <citation type="submission" date="2016-09" db="EMBL/GenBank/DDBJ databases">
        <authorList>
            <person name="Chen S."/>
            <person name="Walker E."/>
        </authorList>
    </citation>
    <scope>NUCLEOTIDE SEQUENCE [LARGE SCALE GENOMIC DNA]</scope>
    <source>
        <strain evidence="3">MSU</strain>
    </source>
</reference>
<reference evidence="2 4" key="3">
    <citation type="submission" date="2016-11" db="EMBL/GenBank/DDBJ databases">
        <title>Whole genomes of Flavobacteriaceae.</title>
        <authorList>
            <person name="Stine C."/>
            <person name="Li C."/>
            <person name="Tadesse D."/>
        </authorList>
    </citation>
    <scope>NUCLEOTIDE SEQUENCE [LARGE SCALE GENOMIC DNA]</scope>
    <source>
        <strain evidence="2 4">ATCC BAA-2541</strain>
    </source>
</reference>
<dbReference type="STRING" id="1278819.BHE19_16470"/>
<reference evidence="1" key="1">
    <citation type="submission" date="2016-09" db="EMBL/GenBank/DDBJ databases">
        <authorList>
            <person name="Capua I."/>
            <person name="De Benedictis P."/>
            <person name="Joannis T."/>
            <person name="Lombin L.H."/>
            <person name="Cattoli G."/>
        </authorList>
    </citation>
    <scope>NUCLEOTIDE SEQUENCE [LARGE SCALE GENOMIC DNA]</scope>
    <source>
        <strain evidence="1">MSU</strain>
    </source>
</reference>
<dbReference type="Proteomes" id="UP000180252">
    <property type="component" value="Unassembled WGS sequence"/>
</dbReference>
<dbReference type="SUPFAM" id="SSF53335">
    <property type="entry name" value="S-adenosyl-L-methionine-dependent methyltransferases"/>
    <property type="match status" value="1"/>
</dbReference>
<sequence length="339" mass="38567">MYKQELTIIVQSIIASNTIDEHTTCARNLSEFYEKIATVNHFENNEVHVKGGVALSSSGAADCVDDYLRTVYFIKGVYKALTKLCIDFPERSINVLYAGCGPYATLILPLLPLFNKDRIKAILLDINTASIASVHHILSVTGLNDYSLELIETDAITYTKPEEFAIDLAISETMHYALTREPQVAITRNIVSQLSSHGILIPEEIKIDLTYTYSDHEPSLKDAKSEVKGRNEIQPYPHSVFVDRLFTISKELFGNTSQDLEFKSDFYKLPDDFSNHPDVCIFTEIRIFEDIELKTAESYITNPFCLVSMYNLTEYSEIQFLYDFSDIPKWSYNVKNALK</sequence>
<evidence type="ECO:0000313" key="1">
    <source>
        <dbReference type="EMBL" id="OHT43931.1"/>
    </source>
</evidence>
<dbReference type="EMBL" id="MUHG01000003">
    <property type="protein sequence ID" value="OXB21555.1"/>
    <property type="molecule type" value="Genomic_DNA"/>
</dbReference>
<proteinExistence type="predicted"/>
<evidence type="ECO:0000313" key="3">
    <source>
        <dbReference type="Proteomes" id="UP000180252"/>
    </source>
</evidence>
<comment type="caution">
    <text evidence="1">The sequence shown here is derived from an EMBL/GenBank/DDBJ whole genome shotgun (WGS) entry which is preliminary data.</text>
</comment>
<dbReference type="EMBL" id="MIKE01000026">
    <property type="protein sequence ID" value="OHT43931.1"/>
    <property type="molecule type" value="Genomic_DNA"/>
</dbReference>
<evidence type="ECO:0000313" key="4">
    <source>
        <dbReference type="Proteomes" id="UP000198319"/>
    </source>
</evidence>
<accession>A0A1S1J2N4</accession>
<organism evidence="1 3">
    <name type="scientific">Flavobacterium tructae</name>
    <dbReference type="NCBI Taxonomy" id="1114873"/>
    <lineage>
        <taxon>Bacteria</taxon>
        <taxon>Pseudomonadati</taxon>
        <taxon>Bacteroidota</taxon>
        <taxon>Flavobacteriia</taxon>
        <taxon>Flavobacteriales</taxon>
        <taxon>Flavobacteriaceae</taxon>
        <taxon>Flavobacterium</taxon>
    </lineage>
</organism>
<protein>
    <submittedName>
        <fullName evidence="1">Uncharacterized protein</fullName>
    </submittedName>
</protein>
<evidence type="ECO:0000313" key="2">
    <source>
        <dbReference type="EMBL" id="OXB21555.1"/>
    </source>
</evidence>
<dbReference type="OrthoDB" id="1157001at2"/>
<dbReference type="Gene3D" id="3.40.50.150">
    <property type="entry name" value="Vaccinia Virus protein VP39"/>
    <property type="match status" value="1"/>
</dbReference>
<name>A0A1S1J2N4_9FLAO</name>
<dbReference type="RefSeq" id="WP_017495715.1">
    <property type="nucleotide sequence ID" value="NZ_CP166110.1"/>
</dbReference>
<dbReference type="Proteomes" id="UP000198319">
    <property type="component" value="Unassembled WGS sequence"/>
</dbReference>
<dbReference type="InterPro" id="IPR029063">
    <property type="entry name" value="SAM-dependent_MTases_sf"/>
</dbReference>
<gene>
    <name evidence="2" type="ORF">B0A71_03350</name>
    <name evidence="1" type="ORF">BHE19_16470</name>
</gene>
<dbReference type="AlphaFoldDB" id="A0A1S1J2N4"/>